<evidence type="ECO:0000256" key="2">
    <source>
        <dbReference type="SAM" id="Phobius"/>
    </source>
</evidence>
<feature type="transmembrane region" description="Helical" evidence="2">
    <location>
        <begin position="366"/>
        <end position="387"/>
    </location>
</feature>
<feature type="transmembrane region" description="Helical" evidence="2">
    <location>
        <begin position="115"/>
        <end position="134"/>
    </location>
</feature>
<feature type="transmembrane region" description="Helical" evidence="2">
    <location>
        <begin position="91"/>
        <end position="109"/>
    </location>
</feature>
<dbReference type="GO" id="GO:0016747">
    <property type="term" value="F:acyltransferase activity, transferring groups other than amino-acyl groups"/>
    <property type="evidence" value="ECO:0007669"/>
    <property type="project" value="InterPro"/>
</dbReference>
<evidence type="ECO:0000259" key="3">
    <source>
        <dbReference type="Pfam" id="PF01757"/>
    </source>
</evidence>
<gene>
    <name evidence="4" type="ORF">E0H73_27110</name>
</gene>
<dbReference type="InterPro" id="IPR050879">
    <property type="entry name" value="Acyltransferase_3"/>
</dbReference>
<keyword evidence="2" id="KW-0472">Membrane</keyword>
<keyword evidence="4" id="KW-0808">Transferase</keyword>
<comment type="caution">
    <text evidence="4">The sequence shown here is derived from an EMBL/GenBank/DDBJ whole genome shotgun (WGS) entry which is preliminary data.</text>
</comment>
<feature type="domain" description="Acyltransferase 3" evidence="3">
    <location>
        <begin position="86"/>
        <end position="420"/>
    </location>
</feature>
<dbReference type="GO" id="GO:0016020">
    <property type="term" value="C:membrane"/>
    <property type="evidence" value="ECO:0007669"/>
    <property type="project" value="TreeGrafter"/>
</dbReference>
<feature type="transmembrane region" description="Helical" evidence="2">
    <location>
        <begin position="337"/>
        <end position="354"/>
    </location>
</feature>
<keyword evidence="2" id="KW-0812">Transmembrane</keyword>
<keyword evidence="5" id="KW-1185">Reference proteome</keyword>
<feature type="region of interest" description="Disordered" evidence="1">
    <location>
        <begin position="13"/>
        <end position="81"/>
    </location>
</feature>
<keyword evidence="2" id="KW-1133">Transmembrane helix</keyword>
<keyword evidence="4" id="KW-0012">Acyltransferase</keyword>
<dbReference type="AlphaFoldDB" id="A0A4R0KJ61"/>
<dbReference type="InterPro" id="IPR002656">
    <property type="entry name" value="Acyl_transf_3_dom"/>
</dbReference>
<feature type="compositionally biased region" description="Polar residues" evidence="1">
    <location>
        <begin position="49"/>
        <end position="60"/>
    </location>
</feature>
<dbReference type="EMBL" id="SJKB01000009">
    <property type="protein sequence ID" value="TCC58018.1"/>
    <property type="molecule type" value="Genomic_DNA"/>
</dbReference>
<organism evidence="4 5">
    <name type="scientific">Kribbella pittospori</name>
    <dbReference type="NCBI Taxonomy" id="722689"/>
    <lineage>
        <taxon>Bacteria</taxon>
        <taxon>Bacillati</taxon>
        <taxon>Actinomycetota</taxon>
        <taxon>Actinomycetes</taxon>
        <taxon>Propionibacteriales</taxon>
        <taxon>Kribbellaceae</taxon>
        <taxon>Kribbella</taxon>
    </lineage>
</organism>
<feature type="transmembrane region" description="Helical" evidence="2">
    <location>
        <begin position="269"/>
        <end position="288"/>
    </location>
</feature>
<feature type="transmembrane region" description="Helical" evidence="2">
    <location>
        <begin position="155"/>
        <end position="173"/>
    </location>
</feature>
<reference evidence="4 5" key="1">
    <citation type="submission" date="2019-02" db="EMBL/GenBank/DDBJ databases">
        <title>Kribbella capetownensis sp. nov. and Kribbella speibonae sp. nov., isolated from soil.</title>
        <authorList>
            <person name="Curtis S.M."/>
            <person name="Norton I."/>
            <person name="Everest G.J."/>
            <person name="Meyers P.R."/>
        </authorList>
    </citation>
    <scope>NUCLEOTIDE SEQUENCE [LARGE SCALE GENOMIC DNA]</scope>
    <source>
        <strain evidence="4 5">NRRL B-24813</strain>
    </source>
</reference>
<feature type="transmembrane region" description="Helical" evidence="2">
    <location>
        <begin position="300"/>
        <end position="317"/>
    </location>
</feature>
<name>A0A4R0KJ61_9ACTN</name>
<feature type="transmembrane region" description="Helical" evidence="2">
    <location>
        <begin position="402"/>
        <end position="423"/>
    </location>
</feature>
<dbReference type="PANTHER" id="PTHR23028">
    <property type="entry name" value="ACETYLTRANSFERASE"/>
    <property type="match status" value="1"/>
</dbReference>
<sequence length="435" mass="48454">MWASCPDWPRGRCRHQTAPCPTETATPQAGSFPLSRSRHMTKAAEEDQSQLPAPGTTSPASAVADVTAGPGTSGPEAPPKRLPRVESLTGLRWWAAFFVFCHHMSNLAPLPILDFLKWGTSGVTFFFVLSGFVLTWSAQPGTKIRTFYRRRFARIWPAHMVALIAAFFVFYRIDPPADMPWIKPISLTVLLLSVLLLHGWTNDPTILYGGNPASWTLSVEAFFYAYHPFVQRATAKLKTTGGLIFCVATLAISGAYRLSLFHFPDVVPVFPQPVLHSVSFLFGIGLAITLRSGWRPRIPVWFGFLVVGFGLFTLYYSGEHPAKVPFGITIGLTQKEILTLLYGFLIFAAAIRDTRGGRSWLRSKPLVALGQWSYSFYLIHATILYAILEIHGPVGHVGWSNLIWYAGVCAVSILASWLMYKFVEHPLERKLRGPR</sequence>
<dbReference type="Proteomes" id="UP000291144">
    <property type="component" value="Unassembled WGS sequence"/>
</dbReference>
<feature type="transmembrane region" description="Helical" evidence="2">
    <location>
        <begin position="242"/>
        <end position="263"/>
    </location>
</feature>
<dbReference type="OrthoDB" id="3404679at2"/>
<dbReference type="GO" id="GO:0009103">
    <property type="term" value="P:lipopolysaccharide biosynthetic process"/>
    <property type="evidence" value="ECO:0007669"/>
    <property type="project" value="TreeGrafter"/>
</dbReference>
<dbReference type="PANTHER" id="PTHR23028:SF53">
    <property type="entry name" value="ACYL_TRANSF_3 DOMAIN-CONTAINING PROTEIN"/>
    <property type="match status" value="1"/>
</dbReference>
<evidence type="ECO:0000256" key="1">
    <source>
        <dbReference type="SAM" id="MobiDB-lite"/>
    </source>
</evidence>
<evidence type="ECO:0000313" key="5">
    <source>
        <dbReference type="Proteomes" id="UP000291144"/>
    </source>
</evidence>
<accession>A0A4R0KJ61</accession>
<dbReference type="Pfam" id="PF01757">
    <property type="entry name" value="Acyl_transf_3"/>
    <property type="match status" value="1"/>
</dbReference>
<feature type="transmembrane region" description="Helical" evidence="2">
    <location>
        <begin position="179"/>
        <end position="197"/>
    </location>
</feature>
<protein>
    <submittedName>
        <fullName evidence="4">Acyltransferase</fullName>
    </submittedName>
</protein>
<proteinExistence type="predicted"/>
<evidence type="ECO:0000313" key="4">
    <source>
        <dbReference type="EMBL" id="TCC58018.1"/>
    </source>
</evidence>